<feature type="domain" description="Aminotransferase class I/classII large" evidence="9">
    <location>
        <begin position="48"/>
        <end position="417"/>
    </location>
</feature>
<dbReference type="Pfam" id="PF00155">
    <property type="entry name" value="Aminotran_1_2"/>
    <property type="match status" value="1"/>
</dbReference>
<comment type="subunit">
    <text evidence="3 8">Homodimer.</text>
</comment>
<evidence type="ECO:0000313" key="12">
    <source>
        <dbReference type="Proteomes" id="UP000039324"/>
    </source>
</evidence>
<dbReference type="CDD" id="cd00609">
    <property type="entry name" value="AAT_like"/>
    <property type="match status" value="1"/>
</dbReference>
<dbReference type="PROSITE" id="PS00105">
    <property type="entry name" value="AA_TRANSFER_CLASS_1"/>
    <property type="match status" value="1"/>
</dbReference>
<dbReference type="PANTHER" id="PTHR11879:SF22">
    <property type="entry name" value="ASPARTATE AMINOTRANSFERASE, MITOCHONDRIAL"/>
    <property type="match status" value="1"/>
</dbReference>
<evidence type="ECO:0000256" key="1">
    <source>
        <dbReference type="ARBA" id="ARBA00001933"/>
    </source>
</evidence>
<dbReference type="OrthoDB" id="6752799at2759"/>
<sequence>MSGSAARISRIMSATGAGCSSGLAHVSLAPPNVVFHLQAQYKADPSPDKLNLGIGAYQTEEGKSYVLNVVREVEQEILSQALDKEYLPIGGDPEFVRLAQELILGKDNPRVKQGSVCGIQAVSGTGALRVLCEVISEWLPGTKVLISDPTWENHSKILERTRIPWGTYRYWNQATRGLNLDGMIADLRAAPDRSVILLHACAHNPTGVDPTRDQWKAIAEVMRQKRHFPLFDSAYQGFATGSLENDGWAVRLFSDEGFEVFIAQSFSKNLGLYGERIGCASVVCADPAVAKAVASQMALIIRPMYSNPPLHGMRIAKRILGSPALFAKWTDELKIMSGRIKDMRTALHDELVALKTPSASGDWSHIISQIGMFSFTGLTPEQVDRIVKEFHVYMLRNGRISMAGLTRDRAKYLATSIHRVVTNT</sequence>
<dbReference type="FunFam" id="3.90.1150.10:FF:000001">
    <property type="entry name" value="Aspartate aminotransferase"/>
    <property type="match status" value="1"/>
</dbReference>
<dbReference type="FunFam" id="3.40.640.10:FF:000066">
    <property type="entry name" value="Aspartate aminotransferase"/>
    <property type="match status" value="1"/>
</dbReference>
<geneLocation type="mitochondrion" evidence="11"/>
<dbReference type="GO" id="GO:0006520">
    <property type="term" value="P:amino acid metabolic process"/>
    <property type="evidence" value="ECO:0007669"/>
    <property type="project" value="InterPro"/>
</dbReference>
<dbReference type="InterPro" id="IPR004838">
    <property type="entry name" value="NHTrfase_class1_PyrdxlP-BS"/>
</dbReference>
<dbReference type="PRINTS" id="PR00799">
    <property type="entry name" value="TRANSAMINASE"/>
</dbReference>
<dbReference type="InterPro" id="IPR015424">
    <property type="entry name" value="PyrdxlP-dep_Trfase"/>
</dbReference>
<dbReference type="GO" id="GO:0004069">
    <property type="term" value="F:L-aspartate:2-oxoglutarate aminotransferase activity"/>
    <property type="evidence" value="ECO:0007669"/>
    <property type="project" value="UniProtKB-EC"/>
</dbReference>
<reference evidence="10 12" key="1">
    <citation type="submission" date="2015-02" db="EMBL/GenBank/DDBJ databases">
        <authorList>
            <person name="Chooi Y.-H."/>
        </authorList>
    </citation>
    <scope>NUCLEOTIDE SEQUENCE [LARGE SCALE GENOMIC DNA]</scope>
    <source>
        <strain evidence="10">E3</strain>
    </source>
</reference>
<comment type="miscellaneous">
    <text evidence="8">In eukaryotes there are cytoplasmic, mitochondrial and chloroplastic isozymes.</text>
</comment>
<keyword evidence="11" id="KW-0496">Mitochondrion</keyword>
<evidence type="ECO:0000256" key="8">
    <source>
        <dbReference type="RuleBase" id="RU000480"/>
    </source>
</evidence>
<keyword evidence="4 8" id="KW-0032">Aminotransferase</keyword>
<evidence type="ECO:0000256" key="5">
    <source>
        <dbReference type="ARBA" id="ARBA00022679"/>
    </source>
</evidence>
<comment type="catalytic activity">
    <reaction evidence="7 8">
        <text>L-aspartate + 2-oxoglutarate = oxaloacetate + L-glutamate</text>
        <dbReference type="Rhea" id="RHEA:21824"/>
        <dbReference type="ChEBI" id="CHEBI:16452"/>
        <dbReference type="ChEBI" id="CHEBI:16810"/>
        <dbReference type="ChEBI" id="CHEBI:29985"/>
        <dbReference type="ChEBI" id="CHEBI:29991"/>
        <dbReference type="EC" id="2.6.1.1"/>
    </reaction>
</comment>
<evidence type="ECO:0000256" key="2">
    <source>
        <dbReference type="ARBA" id="ARBA00007441"/>
    </source>
</evidence>
<evidence type="ECO:0000259" key="9">
    <source>
        <dbReference type="Pfam" id="PF00155"/>
    </source>
</evidence>
<organism evidence="10 12">
    <name type="scientific">Plasmodiophora brassicae</name>
    <name type="common">Clubroot disease agent</name>
    <dbReference type="NCBI Taxonomy" id="37360"/>
    <lineage>
        <taxon>Eukaryota</taxon>
        <taxon>Sar</taxon>
        <taxon>Rhizaria</taxon>
        <taxon>Endomyxa</taxon>
        <taxon>Phytomyxea</taxon>
        <taxon>Plasmodiophorida</taxon>
        <taxon>Plasmodiophoridae</taxon>
        <taxon>Plasmodiophora</taxon>
    </lineage>
</organism>
<accession>A0A0G4IVQ0</accession>
<evidence type="ECO:0000256" key="6">
    <source>
        <dbReference type="ARBA" id="ARBA00022898"/>
    </source>
</evidence>
<dbReference type="InterPro" id="IPR015421">
    <property type="entry name" value="PyrdxlP-dep_Trfase_major"/>
</dbReference>
<dbReference type="EMBL" id="CDSF01000090">
    <property type="protein sequence ID" value="CEO99317.1"/>
    <property type="molecule type" value="Genomic_DNA"/>
</dbReference>
<dbReference type="InterPro" id="IPR004839">
    <property type="entry name" value="Aminotransferase_I/II_large"/>
</dbReference>
<keyword evidence="6" id="KW-0663">Pyridoxal phosphate</keyword>
<evidence type="ECO:0000256" key="4">
    <source>
        <dbReference type="ARBA" id="ARBA00022576"/>
    </source>
</evidence>
<gene>
    <name evidence="10" type="ORF">PBRA_001223</name>
    <name evidence="11" type="ORF">PLBR_LOCUS4547</name>
</gene>
<keyword evidence="12" id="KW-1185">Reference proteome</keyword>
<comment type="cofactor">
    <cofactor evidence="1">
        <name>pyridoxal 5'-phosphate</name>
        <dbReference type="ChEBI" id="CHEBI:597326"/>
    </cofactor>
</comment>
<dbReference type="AlphaFoldDB" id="A0A0G4IVQ0"/>
<dbReference type="InterPro" id="IPR000796">
    <property type="entry name" value="Asp_trans"/>
</dbReference>
<keyword evidence="5 8" id="KW-0808">Transferase</keyword>
<protein>
    <recommendedName>
        <fullName evidence="8">Aspartate aminotransferase</fullName>
        <ecNumber evidence="8">2.6.1.1</ecNumber>
    </recommendedName>
</protein>
<dbReference type="Gene3D" id="3.40.640.10">
    <property type="entry name" value="Type I PLP-dependent aspartate aminotransferase-like (Major domain)"/>
    <property type="match status" value="1"/>
</dbReference>
<dbReference type="STRING" id="37360.A0A0G4IVQ0"/>
<evidence type="ECO:0000256" key="7">
    <source>
        <dbReference type="ARBA" id="ARBA00049185"/>
    </source>
</evidence>
<dbReference type="GO" id="GO:0030170">
    <property type="term" value="F:pyridoxal phosphate binding"/>
    <property type="evidence" value="ECO:0007669"/>
    <property type="project" value="InterPro"/>
</dbReference>
<name>A0A0G4IVQ0_PLABS</name>
<evidence type="ECO:0000313" key="13">
    <source>
        <dbReference type="Proteomes" id="UP000290189"/>
    </source>
</evidence>
<dbReference type="SUPFAM" id="SSF53383">
    <property type="entry name" value="PLP-dependent transferases"/>
    <property type="match status" value="1"/>
</dbReference>
<comment type="similarity">
    <text evidence="2">Belongs to the class-I pyridoxal-phosphate-dependent aminotransferase family.</text>
</comment>
<dbReference type="Gene3D" id="3.90.1150.10">
    <property type="entry name" value="Aspartate Aminotransferase, domain 1"/>
    <property type="match status" value="1"/>
</dbReference>
<dbReference type="InterPro" id="IPR015422">
    <property type="entry name" value="PyrdxlP-dep_Trfase_small"/>
</dbReference>
<dbReference type="NCBIfam" id="NF006719">
    <property type="entry name" value="PRK09257.1"/>
    <property type="match status" value="1"/>
</dbReference>
<dbReference type="Proteomes" id="UP000290189">
    <property type="component" value="Unassembled WGS sequence"/>
</dbReference>
<dbReference type="EC" id="2.6.1.1" evidence="8"/>
<dbReference type="EMBL" id="OVEO01000007">
    <property type="protein sequence ID" value="SPQ97332.1"/>
    <property type="molecule type" value="Genomic_DNA"/>
</dbReference>
<evidence type="ECO:0000256" key="3">
    <source>
        <dbReference type="ARBA" id="ARBA00011738"/>
    </source>
</evidence>
<proteinExistence type="inferred from homology"/>
<dbReference type="PANTHER" id="PTHR11879">
    <property type="entry name" value="ASPARTATE AMINOTRANSFERASE"/>
    <property type="match status" value="1"/>
</dbReference>
<dbReference type="OMA" id="VGACTIV"/>
<reference evidence="11 13" key="2">
    <citation type="submission" date="2018-03" db="EMBL/GenBank/DDBJ databases">
        <authorList>
            <person name="Fogelqvist J."/>
        </authorList>
    </citation>
    <scope>NUCLEOTIDE SEQUENCE [LARGE SCALE GENOMIC DNA]</scope>
</reference>
<dbReference type="Proteomes" id="UP000039324">
    <property type="component" value="Unassembled WGS sequence"/>
</dbReference>
<evidence type="ECO:0000313" key="10">
    <source>
        <dbReference type="EMBL" id="CEO99317.1"/>
    </source>
</evidence>
<evidence type="ECO:0000313" key="11">
    <source>
        <dbReference type="EMBL" id="SPQ97332.1"/>
    </source>
</evidence>
<dbReference type="GO" id="GO:0005739">
    <property type="term" value="C:mitochondrion"/>
    <property type="evidence" value="ECO:0007669"/>
    <property type="project" value="TreeGrafter"/>
</dbReference>